<proteinExistence type="predicted"/>
<gene>
    <name evidence="2" type="ORF">V6N11_059477</name>
</gene>
<accession>A0ABR1Z8Y2</accession>
<dbReference type="Gene3D" id="2.20.25.390">
    <property type="entry name" value="Stomagen"/>
    <property type="match status" value="1"/>
</dbReference>
<protein>
    <recommendedName>
        <fullName evidence="1">Stomagen C-terminal domain-containing protein</fullName>
    </recommendedName>
</protein>
<name>A0ABR1Z8Y2_9ROSI</name>
<dbReference type="InterPro" id="IPR038572">
    <property type="entry name" value="Stomagen_C_sf"/>
</dbReference>
<evidence type="ECO:0000259" key="1">
    <source>
        <dbReference type="Pfam" id="PF16851"/>
    </source>
</evidence>
<evidence type="ECO:0000313" key="2">
    <source>
        <dbReference type="EMBL" id="KAK8476464.1"/>
    </source>
</evidence>
<organism evidence="2 3">
    <name type="scientific">Hibiscus sabdariffa</name>
    <name type="common">roselle</name>
    <dbReference type="NCBI Taxonomy" id="183260"/>
    <lineage>
        <taxon>Eukaryota</taxon>
        <taxon>Viridiplantae</taxon>
        <taxon>Streptophyta</taxon>
        <taxon>Embryophyta</taxon>
        <taxon>Tracheophyta</taxon>
        <taxon>Spermatophyta</taxon>
        <taxon>Magnoliopsida</taxon>
        <taxon>eudicotyledons</taxon>
        <taxon>Gunneridae</taxon>
        <taxon>Pentapetalae</taxon>
        <taxon>rosids</taxon>
        <taxon>malvids</taxon>
        <taxon>Malvales</taxon>
        <taxon>Malvaceae</taxon>
        <taxon>Malvoideae</taxon>
        <taxon>Hibiscus</taxon>
    </lineage>
</organism>
<dbReference type="EMBL" id="JBBPBN010002224">
    <property type="protein sequence ID" value="KAK8476464.1"/>
    <property type="molecule type" value="Genomic_DNA"/>
</dbReference>
<dbReference type="InterPro" id="IPR031753">
    <property type="entry name" value="Stomagen"/>
</dbReference>
<keyword evidence="3" id="KW-1185">Reference proteome</keyword>
<sequence length="153" mass="17313">MFVVFDFPINLISLVGDVEDDEDLLEFVNFIMEIEQDVASSSKHRKGNVAAEQGKRKYVDLEFSSVFAGSRIQVLLTFQHGASHFPPLNLQVSGNGAEMKKSWRRKMIGSTLPICTYNECRGCKHKCRAEQVPVEGDDPINSAYHYRCVCHRS</sequence>
<comment type="caution">
    <text evidence="2">The sequence shown here is derived from an EMBL/GenBank/DDBJ whole genome shotgun (WGS) entry which is preliminary data.</text>
</comment>
<dbReference type="Proteomes" id="UP001396334">
    <property type="component" value="Unassembled WGS sequence"/>
</dbReference>
<dbReference type="CDD" id="cd22743">
    <property type="entry name" value="stomagen-like"/>
    <property type="match status" value="1"/>
</dbReference>
<feature type="domain" description="Stomagen C-terminal" evidence="1">
    <location>
        <begin position="104"/>
        <end position="151"/>
    </location>
</feature>
<dbReference type="PANTHER" id="PTHR37239">
    <property type="entry name" value="EPIDERMAL PATTERNING FACTOR-LIKE PROTEIN 9"/>
    <property type="match status" value="1"/>
</dbReference>
<evidence type="ECO:0000313" key="3">
    <source>
        <dbReference type="Proteomes" id="UP001396334"/>
    </source>
</evidence>
<reference evidence="2 3" key="1">
    <citation type="journal article" date="2024" name="G3 (Bethesda)">
        <title>Genome assembly of Hibiscus sabdariffa L. provides insights into metabolisms of medicinal natural products.</title>
        <authorList>
            <person name="Kim T."/>
        </authorList>
    </citation>
    <scope>NUCLEOTIDE SEQUENCE [LARGE SCALE GENOMIC DNA]</scope>
    <source>
        <strain evidence="2">TK-2024</strain>
        <tissue evidence="2">Old leaves</tissue>
    </source>
</reference>
<dbReference type="Pfam" id="PF16851">
    <property type="entry name" value="Stomagen"/>
    <property type="match status" value="1"/>
</dbReference>
<dbReference type="PANTHER" id="PTHR37239:SF1">
    <property type="entry name" value="EPIDERMAL PATTERNING FACTOR-LIKE PROTEIN 9"/>
    <property type="match status" value="1"/>
</dbReference>
<dbReference type="InterPro" id="IPR044858">
    <property type="entry name" value="Stomagen_C"/>
</dbReference>